<gene>
    <name evidence="1" type="ORF">OCTVUL_1B015316</name>
</gene>
<name>A0AA36BLZ2_OCTVU</name>
<dbReference type="AlphaFoldDB" id="A0AA36BLZ2"/>
<protein>
    <submittedName>
        <fullName evidence="1">Uncharacterized protein</fullName>
    </submittedName>
</protein>
<accession>A0AA36BLZ2</accession>
<evidence type="ECO:0000313" key="2">
    <source>
        <dbReference type="Proteomes" id="UP001162480"/>
    </source>
</evidence>
<reference evidence="1" key="1">
    <citation type="submission" date="2023-08" db="EMBL/GenBank/DDBJ databases">
        <authorList>
            <person name="Alioto T."/>
            <person name="Alioto T."/>
            <person name="Gomez Garrido J."/>
        </authorList>
    </citation>
    <scope>NUCLEOTIDE SEQUENCE</scope>
</reference>
<dbReference type="EMBL" id="OX597831">
    <property type="protein sequence ID" value="CAI9735992.1"/>
    <property type="molecule type" value="Genomic_DNA"/>
</dbReference>
<proteinExistence type="predicted"/>
<sequence>MMAAQIEILRLKYNIFPSKPIYHQLFGLISNVLDLNNNNNNDDDDSDNLITNRIVSRRLEVEKESMFLAEVTIVTSLITDQRSLGAHLYQKQRRLRRQRQWRFHYQSYLSRKRQYLVMGGTSLITDQQ</sequence>
<organism evidence="1 2">
    <name type="scientific">Octopus vulgaris</name>
    <name type="common">Common octopus</name>
    <dbReference type="NCBI Taxonomy" id="6645"/>
    <lineage>
        <taxon>Eukaryota</taxon>
        <taxon>Metazoa</taxon>
        <taxon>Spiralia</taxon>
        <taxon>Lophotrochozoa</taxon>
        <taxon>Mollusca</taxon>
        <taxon>Cephalopoda</taxon>
        <taxon>Coleoidea</taxon>
        <taxon>Octopodiformes</taxon>
        <taxon>Octopoda</taxon>
        <taxon>Incirrata</taxon>
        <taxon>Octopodidae</taxon>
        <taxon>Octopus</taxon>
    </lineage>
</organism>
<keyword evidence="2" id="KW-1185">Reference proteome</keyword>
<dbReference type="Proteomes" id="UP001162480">
    <property type="component" value="Chromosome 18"/>
</dbReference>
<evidence type="ECO:0000313" key="1">
    <source>
        <dbReference type="EMBL" id="CAI9735992.1"/>
    </source>
</evidence>